<evidence type="ECO:0000256" key="7">
    <source>
        <dbReference type="ARBA" id="ARBA00022723"/>
    </source>
</evidence>
<feature type="transmembrane region" description="Helical" evidence="12">
    <location>
        <begin position="355"/>
        <end position="375"/>
    </location>
</feature>
<evidence type="ECO:0000256" key="12">
    <source>
        <dbReference type="PIRNR" id="PIRNR006446"/>
    </source>
</evidence>
<evidence type="ECO:0000256" key="5">
    <source>
        <dbReference type="ARBA" id="ARBA00022617"/>
    </source>
</evidence>
<organism evidence="13 14">
    <name type="scientific">Mucilaginibacter angelicae</name>
    <dbReference type="NCBI Taxonomy" id="869718"/>
    <lineage>
        <taxon>Bacteria</taxon>
        <taxon>Pseudomonadati</taxon>
        <taxon>Bacteroidota</taxon>
        <taxon>Sphingobacteriia</taxon>
        <taxon>Sphingobacteriales</taxon>
        <taxon>Sphingobacteriaceae</taxon>
        <taxon>Mucilaginibacter</taxon>
    </lineage>
</organism>
<feature type="transmembrane region" description="Helical" evidence="12">
    <location>
        <begin position="186"/>
        <end position="207"/>
    </location>
</feature>
<evidence type="ECO:0000256" key="4">
    <source>
        <dbReference type="ARBA" id="ARBA00022475"/>
    </source>
</evidence>
<keyword evidence="7 12" id="KW-0479">Metal-binding</keyword>
<evidence type="ECO:0000256" key="1">
    <source>
        <dbReference type="ARBA" id="ARBA00004651"/>
    </source>
</evidence>
<dbReference type="PANTHER" id="PTHR30365">
    <property type="entry name" value="CYTOCHROME D UBIQUINOL OXIDASE"/>
    <property type="match status" value="1"/>
</dbReference>
<dbReference type="InterPro" id="IPR002585">
    <property type="entry name" value="Cyt-d_ubiquinol_oxidase_su_1"/>
</dbReference>
<evidence type="ECO:0000256" key="6">
    <source>
        <dbReference type="ARBA" id="ARBA00022692"/>
    </source>
</evidence>
<dbReference type="RefSeq" id="WP_377020958.1">
    <property type="nucleotide sequence ID" value="NZ_JBHLTS010000004.1"/>
</dbReference>
<dbReference type="Pfam" id="PF01654">
    <property type="entry name" value="Cyt_bd_oxida_I"/>
    <property type="match status" value="1"/>
</dbReference>
<gene>
    <name evidence="13" type="ORF">ACFFGT_02700</name>
</gene>
<feature type="transmembrane region" description="Helical" evidence="12">
    <location>
        <begin position="53"/>
        <end position="76"/>
    </location>
</feature>
<dbReference type="Proteomes" id="UP001589828">
    <property type="component" value="Unassembled WGS sequence"/>
</dbReference>
<evidence type="ECO:0000256" key="2">
    <source>
        <dbReference type="ARBA" id="ARBA00009819"/>
    </source>
</evidence>
<keyword evidence="3 12" id="KW-0813">Transport</keyword>
<evidence type="ECO:0000313" key="14">
    <source>
        <dbReference type="Proteomes" id="UP001589828"/>
    </source>
</evidence>
<name>A0ABV6L0A1_9SPHI</name>
<keyword evidence="14" id="KW-1185">Reference proteome</keyword>
<accession>A0ABV6L0A1</accession>
<evidence type="ECO:0000256" key="11">
    <source>
        <dbReference type="ARBA" id="ARBA00023136"/>
    </source>
</evidence>
<feature type="transmembrane region" description="Helical" evidence="12">
    <location>
        <begin position="20"/>
        <end position="41"/>
    </location>
</feature>
<proteinExistence type="inferred from homology"/>
<protein>
    <submittedName>
        <fullName evidence="13">Cytochrome ubiquinol oxidase subunit I</fullName>
    </submittedName>
</protein>
<reference evidence="13 14" key="1">
    <citation type="submission" date="2024-09" db="EMBL/GenBank/DDBJ databases">
        <authorList>
            <person name="Sun Q."/>
            <person name="Mori K."/>
        </authorList>
    </citation>
    <scope>NUCLEOTIDE SEQUENCE [LARGE SCALE GENOMIC DNA]</scope>
    <source>
        <strain evidence="13 14">NCAIM B.02415</strain>
    </source>
</reference>
<evidence type="ECO:0000256" key="8">
    <source>
        <dbReference type="ARBA" id="ARBA00022982"/>
    </source>
</evidence>
<keyword evidence="6 12" id="KW-0812">Transmembrane</keyword>
<evidence type="ECO:0000313" key="13">
    <source>
        <dbReference type="EMBL" id="MFC0513085.1"/>
    </source>
</evidence>
<evidence type="ECO:0000256" key="3">
    <source>
        <dbReference type="ARBA" id="ARBA00022448"/>
    </source>
</evidence>
<comment type="similarity">
    <text evidence="2 12">Belongs to the cytochrome ubiquinol oxidase subunit 1 family.</text>
</comment>
<feature type="transmembrane region" description="Helical" evidence="12">
    <location>
        <begin position="126"/>
        <end position="146"/>
    </location>
</feature>
<evidence type="ECO:0000256" key="10">
    <source>
        <dbReference type="ARBA" id="ARBA00023004"/>
    </source>
</evidence>
<comment type="caution">
    <text evidence="13">The sequence shown here is derived from an EMBL/GenBank/DDBJ whole genome shotgun (WGS) entry which is preliminary data.</text>
</comment>
<keyword evidence="8 12" id="KW-0249">Electron transport</keyword>
<feature type="transmembrane region" description="Helical" evidence="12">
    <location>
        <begin position="214"/>
        <end position="236"/>
    </location>
</feature>
<feature type="transmembrane region" description="Helical" evidence="12">
    <location>
        <begin position="321"/>
        <end position="343"/>
    </location>
</feature>
<dbReference type="PANTHER" id="PTHR30365:SF14">
    <property type="entry name" value="CYTOCHROME BD MENAQUINOL OXIDASE SUBUNIT I-RELATED"/>
    <property type="match status" value="1"/>
</dbReference>
<evidence type="ECO:0000256" key="9">
    <source>
        <dbReference type="ARBA" id="ARBA00022989"/>
    </source>
</evidence>
<keyword evidence="10 12" id="KW-0408">Iron</keyword>
<feature type="transmembrane region" description="Helical" evidence="12">
    <location>
        <begin position="96"/>
        <end position="119"/>
    </location>
</feature>
<keyword evidence="11 12" id="KW-0472">Membrane</keyword>
<feature type="transmembrane region" description="Helical" evidence="12">
    <location>
        <begin position="404"/>
        <end position="426"/>
    </location>
</feature>
<dbReference type="EMBL" id="JBHLTS010000004">
    <property type="protein sequence ID" value="MFC0513085.1"/>
    <property type="molecule type" value="Genomic_DNA"/>
</dbReference>
<dbReference type="PIRSF" id="PIRSF006446">
    <property type="entry name" value="Cyt_quinol_oxidase_1"/>
    <property type="match status" value="1"/>
</dbReference>
<sequence>MNNLAEHLSRYQFAFTASYHIMFPAISIGMAWFLVLIHGLYLKTGKSGYFRIYKFWSSVFAVNFAVGVVTGIFMSFQFGLNWSGFAYAAGPVLGSIIGMEVMTAFFLEAGFLGIMLLGWNRVNKKVHFAATFMVALGTLISSTWIMGANSWLHTPAGYDIRNGQFYITNWWHAVFNPSFFIRYPHMLMASMFSASFLIAGISAWYLLKNRHADFARTCFSIATGVITILIPLQMWVGDNLYGKMSVYQPAKTQALEGFWEDTPNAPYLLFVNPDQQNQRNTVQIGVPYMGSILTTHSIHGTVAGLKRTRPDEQPNMAITFYFFRVMFLTAILIFFIAMTSVVLRFTGKLYTKKWFLRLCLWTTPAGVIATIAGWVTSEAGRQPYVIFGKLRTSAAASVLSNGEVVFSFTLFVVIYLGMLGAFIYYISRLVKKGPELLHETLKTDSMKKELFTAGLPGIVKSSYKN</sequence>
<keyword evidence="9 12" id="KW-1133">Transmembrane helix</keyword>
<comment type="subcellular location">
    <subcellularLocation>
        <location evidence="1">Cell membrane</location>
        <topology evidence="1">Multi-pass membrane protein</topology>
    </subcellularLocation>
</comment>
<keyword evidence="4 12" id="KW-1003">Cell membrane</keyword>
<keyword evidence="5 12" id="KW-0349">Heme</keyword>